<dbReference type="AlphaFoldDB" id="A0A3N0VKV8"/>
<feature type="region of interest" description="Disordered" evidence="8">
    <location>
        <begin position="480"/>
        <end position="524"/>
    </location>
</feature>
<dbReference type="GO" id="GO:0009279">
    <property type="term" value="C:cell outer membrane"/>
    <property type="evidence" value="ECO:0007669"/>
    <property type="project" value="UniProtKB-SubCell"/>
</dbReference>
<dbReference type="Proteomes" id="UP000282106">
    <property type="component" value="Unassembled WGS sequence"/>
</dbReference>
<dbReference type="Gene3D" id="1.10.530.10">
    <property type="match status" value="1"/>
</dbReference>
<dbReference type="PANTHER" id="PTHR35936">
    <property type="entry name" value="MEMBRANE-BOUND LYTIC MUREIN TRANSGLYCOSYLASE F"/>
    <property type="match status" value="1"/>
</dbReference>
<dbReference type="EC" id="4.2.2.n1" evidence="7"/>
<accession>A0A3N0VKV8</accession>
<keyword evidence="11" id="KW-1185">Reference proteome</keyword>
<dbReference type="GO" id="GO:0071555">
    <property type="term" value="P:cell wall organization"/>
    <property type="evidence" value="ECO:0007669"/>
    <property type="project" value="UniProtKB-KW"/>
</dbReference>
<dbReference type="Gene3D" id="3.40.190.10">
    <property type="entry name" value="Periplasmic binding protein-like II"/>
    <property type="match status" value="2"/>
</dbReference>
<evidence type="ECO:0000256" key="3">
    <source>
        <dbReference type="ARBA" id="ARBA00023136"/>
    </source>
</evidence>
<sequence>MPAPVTRSRLRSRLPAALYGCVALATLTTCSELRPPLLEQIREDGVLKIASTYSRTSCYSGPTGLIGYECELAQGLAKSLGVSAEISFSNSPADALQAVLDGRAHLAAAGLTVNSERRDRARFSSPIDQVVPQLVYRIGSPRPKSLGELDGRLLVSEGGNHVARLRALARSFPQLKWEATTAYDSEDLLFQVASGELDYTIASSALVAINQRYYPRLRVAFDVGNAEDIAFAFAPGRDTSLYDAAQDYLARLPPRNLARLHDRYYGHVEEVDYFSAVQIANHMRSRLPRLRGYFEQSANRHGLDWRLLAAIGYQESHWDSSAQSRTGVRGVMMLTNDTATRYKVANREDPEQSIEGGARVLADILRGIPEEVPEPDRSWMALAAYNQGLGHLLDARELTAQRGGDSAHWLDVRDVFPLLSRPRWYQQTKYGYTRGREAVDFVTNVRAYYDIISWLTSGAPVLPPPPLRLEQKLRVADSSLPANDPLLPEALDGSPLDTPADPAAEALAPGPAESAGSPEARPAS</sequence>
<dbReference type="NCBIfam" id="NF008112">
    <property type="entry name" value="PRK10859.1"/>
    <property type="match status" value="1"/>
</dbReference>
<keyword evidence="5 7" id="KW-0456">Lyase</keyword>
<dbReference type="CDD" id="cd01009">
    <property type="entry name" value="PBP2_YfhD_N"/>
    <property type="match status" value="1"/>
</dbReference>
<feature type="compositionally biased region" description="Low complexity" evidence="8">
    <location>
        <begin position="495"/>
        <end position="524"/>
    </location>
</feature>
<dbReference type="GO" id="GO:0009253">
    <property type="term" value="P:peptidoglycan catabolic process"/>
    <property type="evidence" value="ECO:0007669"/>
    <property type="project" value="TreeGrafter"/>
</dbReference>
<reference evidence="10 11" key="1">
    <citation type="submission" date="2018-10" db="EMBL/GenBank/DDBJ databases">
        <authorList>
            <person name="Chen W.-M."/>
        </authorList>
    </citation>
    <scope>NUCLEOTIDE SEQUENCE [LARGE SCALE GENOMIC DNA]</scope>
    <source>
        <strain evidence="10 11">THS-13</strain>
    </source>
</reference>
<comment type="subcellular location">
    <subcellularLocation>
        <location evidence="7">Cell outer membrane</location>
        <topology evidence="7">Peripheral membrane protein</topology>
    </subcellularLocation>
    <text evidence="7">Attached to the inner leaflet of the outer membrane.</text>
</comment>
<dbReference type="FunCoup" id="A0A3N0VKV8">
    <property type="interactions" value="29"/>
</dbReference>
<evidence type="ECO:0000256" key="8">
    <source>
        <dbReference type="SAM" id="MobiDB-lite"/>
    </source>
</evidence>
<proteinExistence type="inferred from homology"/>
<comment type="caution">
    <text evidence="7">Lacks conserved residue(s) required for the propagation of feature annotation.</text>
</comment>
<comment type="similarity">
    <text evidence="1">Belongs to the bacterial solute-binding protein 3 family.</text>
</comment>
<comment type="domain">
    <text evidence="7">The N-terminal domain does not have lytic activity and probably modulates enzymatic activity. The C-terminal domain is the catalytic active domain.</text>
</comment>
<evidence type="ECO:0000259" key="9">
    <source>
        <dbReference type="SMART" id="SM00062"/>
    </source>
</evidence>
<dbReference type="PANTHER" id="PTHR35936:SF32">
    <property type="entry name" value="MEMBRANE-BOUND LYTIC MUREIN TRANSGLYCOSYLASE F"/>
    <property type="match status" value="1"/>
</dbReference>
<name>A0A3N0VKV8_9GAMM</name>
<evidence type="ECO:0000256" key="1">
    <source>
        <dbReference type="ARBA" id="ARBA00010333"/>
    </source>
</evidence>
<dbReference type="InterPro" id="IPR001638">
    <property type="entry name" value="Solute-binding_3/MltF_N"/>
</dbReference>
<comment type="similarity">
    <text evidence="7">In the N-terminal section; belongs to the bacterial solute-binding protein 3 family.</text>
</comment>
<dbReference type="RefSeq" id="WP_123210195.1">
    <property type="nucleotide sequence ID" value="NZ_RJVO01000001.1"/>
</dbReference>
<protein>
    <recommendedName>
        <fullName evidence="7">Membrane-bound lytic murein transglycosylase F</fullName>
        <ecNumber evidence="7">4.2.2.n1</ecNumber>
    </recommendedName>
    <alternativeName>
        <fullName evidence="7">Murein lyase F</fullName>
    </alternativeName>
</protein>
<keyword evidence="4 7" id="KW-0998">Cell outer membrane</keyword>
<comment type="catalytic activity">
    <reaction evidence="7">
        <text>Exolytic cleavage of the (1-&gt;4)-beta-glycosidic linkage between N-acetylmuramic acid (MurNAc) and N-acetylglucosamine (GlcNAc) residues in peptidoglycan, from either the reducing or the non-reducing ends of the peptidoglycan chains, with concomitant formation of a 1,6-anhydrobond in the MurNAc residue.</text>
        <dbReference type="EC" id="4.2.2.n1"/>
    </reaction>
</comment>
<dbReference type="SUPFAM" id="SSF53955">
    <property type="entry name" value="Lysozyme-like"/>
    <property type="match status" value="1"/>
</dbReference>
<keyword evidence="3 7" id="KW-0472">Membrane</keyword>
<comment type="function">
    <text evidence="7">Murein-degrading enzyme that degrades murein glycan strands and insoluble, high-molecular weight murein sacculi, with the concomitant formation of a 1,6-anhydromuramoyl product. Lytic transglycosylases (LTs) play an integral role in the metabolism of the peptidoglycan (PG) sacculus. Their lytic action creates space within the PG sacculus to allow for its expansion as well as for the insertion of various structures such as secretion systems and flagella.</text>
</comment>
<feature type="domain" description="Solute-binding protein family 3/N-terminal" evidence="9">
    <location>
        <begin position="46"/>
        <end position="268"/>
    </location>
</feature>
<evidence type="ECO:0000256" key="5">
    <source>
        <dbReference type="ARBA" id="ARBA00023239"/>
    </source>
</evidence>
<comment type="caution">
    <text evidence="10">The sequence shown here is derived from an EMBL/GenBank/DDBJ whole genome shotgun (WGS) entry which is preliminary data.</text>
</comment>
<evidence type="ECO:0000313" key="11">
    <source>
        <dbReference type="Proteomes" id="UP000282106"/>
    </source>
</evidence>
<dbReference type="Pfam" id="PF01464">
    <property type="entry name" value="SLT"/>
    <property type="match status" value="1"/>
</dbReference>
<dbReference type="HAMAP" id="MF_02016">
    <property type="entry name" value="MltF"/>
    <property type="match status" value="1"/>
</dbReference>
<dbReference type="InterPro" id="IPR008258">
    <property type="entry name" value="Transglycosylase_SLT_dom_1"/>
</dbReference>
<dbReference type="SMART" id="SM00062">
    <property type="entry name" value="PBPb"/>
    <property type="match status" value="1"/>
</dbReference>
<dbReference type="GO" id="GO:0016998">
    <property type="term" value="P:cell wall macromolecule catabolic process"/>
    <property type="evidence" value="ECO:0007669"/>
    <property type="project" value="UniProtKB-UniRule"/>
</dbReference>
<dbReference type="SUPFAM" id="SSF53850">
    <property type="entry name" value="Periplasmic binding protein-like II"/>
    <property type="match status" value="1"/>
</dbReference>
<feature type="active site" evidence="7">
    <location>
        <position position="315"/>
    </location>
</feature>
<evidence type="ECO:0000256" key="2">
    <source>
        <dbReference type="ARBA" id="ARBA00022729"/>
    </source>
</evidence>
<evidence type="ECO:0000256" key="6">
    <source>
        <dbReference type="ARBA" id="ARBA00023316"/>
    </source>
</evidence>
<dbReference type="CDD" id="cd13403">
    <property type="entry name" value="MLTF-like"/>
    <property type="match status" value="1"/>
</dbReference>
<dbReference type="Pfam" id="PF00497">
    <property type="entry name" value="SBP_bac_3"/>
    <property type="match status" value="1"/>
</dbReference>
<evidence type="ECO:0000256" key="4">
    <source>
        <dbReference type="ARBA" id="ARBA00023237"/>
    </source>
</evidence>
<organism evidence="10 11">
    <name type="scientific">Stagnimonas aquatica</name>
    <dbReference type="NCBI Taxonomy" id="2689987"/>
    <lineage>
        <taxon>Bacteria</taxon>
        <taxon>Pseudomonadati</taxon>
        <taxon>Pseudomonadota</taxon>
        <taxon>Gammaproteobacteria</taxon>
        <taxon>Nevskiales</taxon>
        <taxon>Nevskiaceae</taxon>
        <taxon>Stagnimonas</taxon>
    </lineage>
</organism>
<gene>
    <name evidence="7 10" type="primary">mltF</name>
    <name evidence="10" type="ORF">ED208_02120</name>
</gene>
<dbReference type="GO" id="GO:0008933">
    <property type="term" value="F:peptidoglycan lytic transglycosylase activity"/>
    <property type="evidence" value="ECO:0007669"/>
    <property type="project" value="UniProtKB-UniRule"/>
</dbReference>
<keyword evidence="6 7" id="KW-0961">Cell wall biogenesis/degradation</keyword>
<evidence type="ECO:0000256" key="7">
    <source>
        <dbReference type="HAMAP-Rule" id="MF_02016"/>
    </source>
</evidence>
<dbReference type="EMBL" id="RJVO01000001">
    <property type="protein sequence ID" value="ROH93340.1"/>
    <property type="molecule type" value="Genomic_DNA"/>
</dbReference>
<feature type="region of interest" description="LT domain" evidence="7">
    <location>
        <begin position="269"/>
        <end position="524"/>
    </location>
</feature>
<dbReference type="InterPro" id="IPR023346">
    <property type="entry name" value="Lysozyme-like_dom_sf"/>
</dbReference>
<keyword evidence="2 7" id="KW-0732">Signal</keyword>
<evidence type="ECO:0000313" key="10">
    <source>
        <dbReference type="EMBL" id="ROH93340.1"/>
    </source>
</evidence>
<dbReference type="InterPro" id="IPR023703">
    <property type="entry name" value="MltF"/>
</dbReference>
<dbReference type="InParanoid" id="A0A3N0VKV8"/>
<comment type="similarity">
    <text evidence="7">In the C-terminal section; belongs to the transglycosylase Slt family.</text>
</comment>